<name>A0ABM3LRV1_BICAN</name>
<dbReference type="GeneID" id="112047889"/>
<reference evidence="4" key="1">
    <citation type="submission" date="2025-08" db="UniProtKB">
        <authorList>
            <consortium name="RefSeq"/>
        </authorList>
    </citation>
    <scope>IDENTIFICATION</scope>
</reference>
<dbReference type="PROSITE" id="PS51762">
    <property type="entry name" value="GH16_2"/>
    <property type="match status" value="1"/>
</dbReference>
<sequence>MIVKSGVILMLVVLTECQRDAPNIAISLRALRPKGFRAYITAEANETQFLFFNAILYEDMEKAINSGSDIGLVFGAATRQAGDAFKWIFEDLHVPIDIGTVIRYGVFIPEELPTGANEYGQANLTFTGKLPDYQLFRVTALQDPLAPPPHCLPSVTKVRGKQVCAGDVIFEDNFDTLQEDVWQIEQYIPTDHPENPFVSYQSLTSDPNVFVREGKLHIEPKLQENLMRRNSQSIQTGTLDLTDGCTRRQCSKVAFGPDILPPIVSGRLTSMPFAFTYGIVHIRAKFPRGEWLYPELLVEPLFKKYSGEKDLANILKVAKITEDYVGVESFLNDGMNRACQPHEFNRTYMIFFDRTEDFHEYKLKWTPDTIELSADDTVYARADMRRIQHCFKDIFPGFGPDYHDFRHLTLGLAVGGTSMFSDSVVTNAGHAKPWRNVDAKASLNFWRNKHRWMPTWASPGLEIDFVKVTAL</sequence>
<dbReference type="RefSeq" id="XP_052741809.1">
    <property type="nucleotide sequence ID" value="XM_052885849.1"/>
</dbReference>
<dbReference type="InterPro" id="IPR050546">
    <property type="entry name" value="Glycosyl_Hydrlase_16"/>
</dbReference>
<evidence type="ECO:0000256" key="1">
    <source>
        <dbReference type="SAM" id="SignalP"/>
    </source>
</evidence>
<accession>A0ABM3LRV1</accession>
<keyword evidence="1" id="KW-0732">Signal</keyword>
<gene>
    <name evidence="4" type="primary">LOC112047889</name>
</gene>
<dbReference type="InterPro" id="IPR000757">
    <property type="entry name" value="Beta-glucanase-like"/>
</dbReference>
<evidence type="ECO:0000259" key="2">
    <source>
        <dbReference type="PROSITE" id="PS51762"/>
    </source>
</evidence>
<evidence type="ECO:0000313" key="4">
    <source>
        <dbReference type="RefSeq" id="XP_052741809.1"/>
    </source>
</evidence>
<dbReference type="PANTHER" id="PTHR10963">
    <property type="entry name" value="GLYCOSYL HYDROLASE-RELATED"/>
    <property type="match status" value="1"/>
</dbReference>
<evidence type="ECO:0000313" key="3">
    <source>
        <dbReference type="Proteomes" id="UP001652582"/>
    </source>
</evidence>
<dbReference type="Gene3D" id="2.60.120.200">
    <property type="match status" value="1"/>
</dbReference>
<proteinExistence type="predicted"/>
<dbReference type="PANTHER" id="PTHR10963:SF60">
    <property type="entry name" value="GRAM-NEGATIVE BACTERIA-BINDING PROTEIN 1-RELATED"/>
    <property type="match status" value="1"/>
</dbReference>
<feature type="signal peptide" evidence="1">
    <location>
        <begin position="1"/>
        <end position="17"/>
    </location>
</feature>
<dbReference type="SUPFAM" id="SSF49899">
    <property type="entry name" value="Concanavalin A-like lectins/glucanases"/>
    <property type="match status" value="1"/>
</dbReference>
<dbReference type="Gene3D" id="2.60.40.2140">
    <property type="entry name" value="Beta-1,3-glucan-recognition protein, N-terminal domain"/>
    <property type="match status" value="1"/>
</dbReference>
<feature type="chain" id="PRO_5046296196" evidence="1">
    <location>
        <begin position="18"/>
        <end position="471"/>
    </location>
</feature>
<feature type="domain" description="GH16" evidence="2">
    <location>
        <begin position="141"/>
        <end position="471"/>
    </location>
</feature>
<dbReference type="InterPro" id="IPR013320">
    <property type="entry name" value="ConA-like_dom_sf"/>
</dbReference>
<dbReference type="Pfam" id="PF00722">
    <property type="entry name" value="Glyco_hydro_16"/>
    <property type="match status" value="1"/>
</dbReference>
<dbReference type="InterPro" id="IPR043030">
    <property type="entry name" value="BGBP_N_sf"/>
</dbReference>
<keyword evidence="3" id="KW-1185">Reference proteome</keyword>
<dbReference type="Proteomes" id="UP001652582">
    <property type="component" value="Chromosome 15"/>
</dbReference>
<protein>
    <submittedName>
        <fullName evidence="4">Beta-1,3-glucan-binding protein</fullName>
    </submittedName>
</protein>
<organism evidence="3 4">
    <name type="scientific">Bicyclus anynana</name>
    <name type="common">Squinting bush brown butterfly</name>
    <dbReference type="NCBI Taxonomy" id="110368"/>
    <lineage>
        <taxon>Eukaryota</taxon>
        <taxon>Metazoa</taxon>
        <taxon>Ecdysozoa</taxon>
        <taxon>Arthropoda</taxon>
        <taxon>Hexapoda</taxon>
        <taxon>Insecta</taxon>
        <taxon>Pterygota</taxon>
        <taxon>Neoptera</taxon>
        <taxon>Endopterygota</taxon>
        <taxon>Lepidoptera</taxon>
        <taxon>Glossata</taxon>
        <taxon>Ditrysia</taxon>
        <taxon>Papilionoidea</taxon>
        <taxon>Nymphalidae</taxon>
        <taxon>Satyrinae</taxon>
        <taxon>Satyrini</taxon>
        <taxon>Mycalesina</taxon>
        <taxon>Bicyclus</taxon>
    </lineage>
</organism>